<evidence type="ECO:0000313" key="2">
    <source>
        <dbReference type="Proteomes" id="UP001158049"/>
    </source>
</evidence>
<sequence>MIPTPVIVRVLRDPQSVRSLALAEWDLLLRQARSANLLARLADLLLRHDLAGCAPEAAAMHLEGATVVAARHRVAVEWEISRIGQALDSAGLPLLLLKGAAYVAADLPPSHGRTFSDIDILVPKARINEAEAALMMHGWASSHHDAYDQRYYREWMHELPPMQHGKRMTVIDVHHAILPETAASKPDSAKLIASSVAVPGRPGIHVLQPVDMVIHSACHLFHEEELDKGLRDLTDLDALLRHFAGQPDFWPQLAQRAQELDLARPLYYALRYAMRLLHTPVPDAAIRAMAASGPPALLAPLMDALYGRALLPIHASCGDPFTGAARRSLFFRAHWLRMPPMLLVRHLAHKAAMAMKQEPENQP</sequence>
<protein>
    <submittedName>
        <fullName evidence="1">Uncharacterized nucleotidyltransferase</fullName>
    </submittedName>
</protein>
<organism evidence="1 2">
    <name type="scientific">Noviherbaspirillum suwonense</name>
    <dbReference type="NCBI Taxonomy" id="1224511"/>
    <lineage>
        <taxon>Bacteria</taxon>
        <taxon>Pseudomonadati</taxon>
        <taxon>Pseudomonadota</taxon>
        <taxon>Betaproteobacteria</taxon>
        <taxon>Burkholderiales</taxon>
        <taxon>Oxalobacteraceae</taxon>
        <taxon>Noviherbaspirillum</taxon>
    </lineage>
</organism>
<dbReference type="EMBL" id="FXUL01000015">
    <property type="protein sequence ID" value="SMP69457.1"/>
    <property type="molecule type" value="Genomic_DNA"/>
</dbReference>
<dbReference type="Pfam" id="PF14907">
    <property type="entry name" value="NTP_transf_5"/>
    <property type="match status" value="1"/>
</dbReference>
<gene>
    <name evidence="1" type="ORF">SAMN06295970_11527</name>
</gene>
<dbReference type="InterPro" id="IPR039498">
    <property type="entry name" value="NTP_transf_5"/>
</dbReference>
<accession>A0ABY1QF09</accession>
<reference evidence="1 2" key="1">
    <citation type="submission" date="2017-05" db="EMBL/GenBank/DDBJ databases">
        <authorList>
            <person name="Varghese N."/>
            <person name="Submissions S."/>
        </authorList>
    </citation>
    <scope>NUCLEOTIDE SEQUENCE [LARGE SCALE GENOMIC DNA]</scope>
    <source>
        <strain evidence="1 2">DSM 26001</strain>
    </source>
</reference>
<dbReference type="Proteomes" id="UP001158049">
    <property type="component" value="Unassembled WGS sequence"/>
</dbReference>
<evidence type="ECO:0000313" key="1">
    <source>
        <dbReference type="EMBL" id="SMP69457.1"/>
    </source>
</evidence>
<dbReference type="RefSeq" id="WP_283443654.1">
    <property type="nucleotide sequence ID" value="NZ_FXUL01000015.1"/>
</dbReference>
<name>A0ABY1QF09_9BURK</name>
<proteinExistence type="predicted"/>
<keyword evidence="2" id="KW-1185">Reference proteome</keyword>
<comment type="caution">
    <text evidence="1">The sequence shown here is derived from an EMBL/GenBank/DDBJ whole genome shotgun (WGS) entry which is preliminary data.</text>
</comment>